<comment type="caution">
    <text evidence="1">The sequence shown here is derived from an EMBL/GenBank/DDBJ whole genome shotgun (WGS) entry which is preliminary data.</text>
</comment>
<proteinExistence type="predicted"/>
<reference evidence="1" key="1">
    <citation type="journal article" date="2023" name="Insect Mol. Biol.">
        <title>Genome sequencing provides insights into the evolution of gene families encoding plant cell wall-degrading enzymes in longhorned beetles.</title>
        <authorList>
            <person name="Shin N.R."/>
            <person name="Okamura Y."/>
            <person name="Kirsch R."/>
            <person name="Pauchet Y."/>
        </authorList>
    </citation>
    <scope>NUCLEOTIDE SEQUENCE</scope>
    <source>
        <strain evidence="1">MMC_N1</strain>
    </source>
</reference>
<gene>
    <name evidence="1" type="ORF">NQ317_013950</name>
</gene>
<evidence type="ECO:0000313" key="1">
    <source>
        <dbReference type="EMBL" id="KAJ8982165.1"/>
    </source>
</evidence>
<organism evidence="1 2">
    <name type="scientific">Molorchus minor</name>
    <dbReference type="NCBI Taxonomy" id="1323400"/>
    <lineage>
        <taxon>Eukaryota</taxon>
        <taxon>Metazoa</taxon>
        <taxon>Ecdysozoa</taxon>
        <taxon>Arthropoda</taxon>
        <taxon>Hexapoda</taxon>
        <taxon>Insecta</taxon>
        <taxon>Pterygota</taxon>
        <taxon>Neoptera</taxon>
        <taxon>Endopterygota</taxon>
        <taxon>Coleoptera</taxon>
        <taxon>Polyphaga</taxon>
        <taxon>Cucujiformia</taxon>
        <taxon>Chrysomeloidea</taxon>
        <taxon>Cerambycidae</taxon>
        <taxon>Lamiinae</taxon>
        <taxon>Monochamini</taxon>
        <taxon>Molorchus</taxon>
    </lineage>
</organism>
<sequence length="166" mass="19314">MYDVVSQPVKACKKEYVLYILDTVCMWRLIHRVGLEVHLVEHVDPSKFDRVVVTTTTRSFAYEYCLQQRVQHYGQITILKSSELLHFEQYTMVYKIMINDKEKVCEMPKGIVWSKLHSSTQPPLSLVRLTYAFALLKAPYPSNITLDLDGLTDRQCFSDVEIKDCS</sequence>
<accession>A0ABQ9JV07</accession>
<dbReference type="EMBL" id="JAPWTJ010000141">
    <property type="protein sequence ID" value="KAJ8982165.1"/>
    <property type="molecule type" value="Genomic_DNA"/>
</dbReference>
<evidence type="ECO:0000313" key="2">
    <source>
        <dbReference type="Proteomes" id="UP001162164"/>
    </source>
</evidence>
<keyword evidence="2" id="KW-1185">Reference proteome</keyword>
<dbReference type="Proteomes" id="UP001162164">
    <property type="component" value="Unassembled WGS sequence"/>
</dbReference>
<name>A0ABQ9JV07_9CUCU</name>
<protein>
    <submittedName>
        <fullName evidence="1">Uncharacterized protein</fullName>
    </submittedName>
</protein>